<name>A0A7J7C7K1_TRIWF</name>
<dbReference type="Pfam" id="PF10269">
    <property type="entry name" value="Tmemb_185A"/>
    <property type="match status" value="1"/>
</dbReference>
<evidence type="ECO:0000313" key="1">
    <source>
        <dbReference type="EMBL" id="KAF5730118.1"/>
    </source>
</evidence>
<dbReference type="EMBL" id="JAAARO010000020">
    <property type="protein sequence ID" value="KAF5730118.1"/>
    <property type="molecule type" value="Genomic_DNA"/>
</dbReference>
<evidence type="ECO:0000313" key="2">
    <source>
        <dbReference type="Proteomes" id="UP000593562"/>
    </source>
</evidence>
<dbReference type="PANTHER" id="PTHR46859">
    <property type="entry name" value="TRANSMEMBRANE FRAGILE-X-F-ASSOCIATED PROTEIN"/>
    <property type="match status" value="1"/>
</dbReference>
<dbReference type="Proteomes" id="UP000593562">
    <property type="component" value="Unassembled WGS sequence"/>
</dbReference>
<gene>
    <name evidence="1" type="ORF">HS088_TW20G00488</name>
</gene>
<dbReference type="AlphaFoldDB" id="A0A7J7C7K1"/>
<dbReference type="InterPro" id="IPR019396">
    <property type="entry name" value="TM_Fragile-X-F-assoc"/>
</dbReference>
<sequence length="289" mass="32941">MKKYGRPYLITECFPFLVFTKWSNPVIHINSSTREATSSSTTVRYLDWNSSFVSSSKEDQQMDGMCGLWPCYENPSNWFPSAPLYALRVGGEICALLKNGAGSGRYFTFSSRAYDYLDFLHHGSRLLGWWSIDEGSHEEQARLFQEGAYGLSVWFLTGYMGDSCSFDQNAQLLLPNEVGGADWRSSQLKLLTSWQRLLKLMSNCCSRICVLVVIECYWFIQFGQIEVTIAVKVVMAIKLKDINTREIKSPEHVPETSASFDGNSDQNRGKKLGMFFIEYDNRRMAFGRG</sequence>
<organism evidence="1 2">
    <name type="scientific">Tripterygium wilfordii</name>
    <name type="common">Thunder God vine</name>
    <dbReference type="NCBI Taxonomy" id="458696"/>
    <lineage>
        <taxon>Eukaryota</taxon>
        <taxon>Viridiplantae</taxon>
        <taxon>Streptophyta</taxon>
        <taxon>Embryophyta</taxon>
        <taxon>Tracheophyta</taxon>
        <taxon>Spermatophyta</taxon>
        <taxon>Magnoliopsida</taxon>
        <taxon>eudicotyledons</taxon>
        <taxon>Gunneridae</taxon>
        <taxon>Pentapetalae</taxon>
        <taxon>rosids</taxon>
        <taxon>fabids</taxon>
        <taxon>Celastrales</taxon>
        <taxon>Celastraceae</taxon>
        <taxon>Tripterygium</taxon>
    </lineage>
</organism>
<keyword evidence="2" id="KW-1185">Reference proteome</keyword>
<dbReference type="InParanoid" id="A0A7J7C7K1"/>
<dbReference type="PANTHER" id="PTHR46859:SF6">
    <property type="entry name" value="TRANSMEMBRANE FRAGILE-X-F-ASSOCIATED PROTEIN"/>
    <property type="match status" value="1"/>
</dbReference>
<comment type="caution">
    <text evidence="1">The sequence shown here is derived from an EMBL/GenBank/DDBJ whole genome shotgun (WGS) entry which is preliminary data.</text>
</comment>
<protein>
    <submittedName>
        <fullName evidence="1">Uncharacterized protein</fullName>
    </submittedName>
</protein>
<reference evidence="1 2" key="1">
    <citation type="journal article" date="2020" name="Nat. Commun.">
        <title>Genome of Tripterygium wilfordii and identification of cytochrome P450 involved in triptolide biosynthesis.</title>
        <authorList>
            <person name="Tu L."/>
            <person name="Su P."/>
            <person name="Zhang Z."/>
            <person name="Gao L."/>
            <person name="Wang J."/>
            <person name="Hu T."/>
            <person name="Zhou J."/>
            <person name="Zhang Y."/>
            <person name="Zhao Y."/>
            <person name="Liu Y."/>
            <person name="Song Y."/>
            <person name="Tong Y."/>
            <person name="Lu Y."/>
            <person name="Yang J."/>
            <person name="Xu C."/>
            <person name="Jia M."/>
            <person name="Peters R.J."/>
            <person name="Huang L."/>
            <person name="Gao W."/>
        </authorList>
    </citation>
    <scope>NUCLEOTIDE SEQUENCE [LARGE SCALE GENOMIC DNA]</scope>
    <source>
        <strain evidence="2">cv. XIE 37</strain>
        <tissue evidence="1">Leaf</tissue>
    </source>
</reference>
<proteinExistence type="predicted"/>
<accession>A0A7J7C7K1</accession>